<evidence type="ECO:0000256" key="2">
    <source>
        <dbReference type="ARBA" id="ARBA00022840"/>
    </source>
</evidence>
<dbReference type="InterPro" id="IPR025669">
    <property type="entry name" value="AAA_dom"/>
</dbReference>
<dbReference type="PIRSF" id="PIRSF003092">
    <property type="entry name" value="MinD"/>
    <property type="match status" value="1"/>
</dbReference>
<evidence type="ECO:0000313" key="6">
    <source>
        <dbReference type="Proteomes" id="UP000323824"/>
    </source>
</evidence>
<dbReference type="GO" id="GO:0009898">
    <property type="term" value="C:cytoplasmic side of plasma membrane"/>
    <property type="evidence" value="ECO:0007669"/>
    <property type="project" value="TreeGrafter"/>
</dbReference>
<gene>
    <name evidence="5" type="ORF">EW093_15480</name>
</gene>
<sequence>MADQAESLRELMKNQNGDNSNTNTAILESTPEKTTGKTRIIAVASGKGGVGKTNISANLAITYAKLGKKVVILDADLGLANVNVILGIIPKFNLYHVIRKQKTMEEIIYETDYGIRMIAGASGFSRIANLTEDERQIFISSFQAFDDADILIVDTSAGVSESVLSFLEAADDVIIVTTPEPTAITDAYGIIKVMSTEIDRTDLNIKLIVNRTQSVMEGKKVATRVINIAGQFLNQKIDYLGCVFDDIAVQNCVRKQKPFTIYEPKCKASMCLDHLVHRLENIEYKEGKGLNSFIRKFINK</sequence>
<keyword evidence="1" id="KW-0547">Nucleotide-binding</keyword>
<dbReference type="Proteomes" id="UP000323824">
    <property type="component" value="Chromosome"/>
</dbReference>
<reference evidence="5 6" key="2">
    <citation type="submission" date="2019-09" db="EMBL/GenBank/DDBJ databases">
        <title>Complete Genome Sequence and Methylome Analysis of free living Spirochaetas.</title>
        <authorList>
            <person name="Leshcheva N."/>
            <person name="Mikheeva N."/>
        </authorList>
    </citation>
    <scope>NUCLEOTIDE SEQUENCE [LARGE SCALE GENOMIC DNA]</scope>
    <source>
        <strain evidence="5 6">P</strain>
    </source>
</reference>
<dbReference type="InterPro" id="IPR050625">
    <property type="entry name" value="ParA/MinD_ATPase"/>
</dbReference>
<protein>
    <submittedName>
        <fullName evidence="5">MinD/ParA family protein</fullName>
    </submittedName>
</protein>
<dbReference type="GO" id="GO:0016887">
    <property type="term" value="F:ATP hydrolysis activity"/>
    <property type="evidence" value="ECO:0007669"/>
    <property type="project" value="TreeGrafter"/>
</dbReference>
<dbReference type="PANTHER" id="PTHR43384:SF4">
    <property type="entry name" value="CELLULOSE BIOSYNTHESIS PROTEIN BCSQ-RELATED"/>
    <property type="match status" value="1"/>
</dbReference>
<dbReference type="InterPro" id="IPR033875">
    <property type="entry name" value="FlhG"/>
</dbReference>
<dbReference type="SUPFAM" id="SSF52540">
    <property type="entry name" value="P-loop containing nucleoside triphosphate hydrolases"/>
    <property type="match status" value="1"/>
</dbReference>
<evidence type="ECO:0000259" key="4">
    <source>
        <dbReference type="Pfam" id="PF13614"/>
    </source>
</evidence>
<feature type="compositionally biased region" description="Polar residues" evidence="3">
    <location>
        <begin position="13"/>
        <end position="27"/>
    </location>
</feature>
<evidence type="ECO:0000313" key="5">
    <source>
        <dbReference type="EMBL" id="QEN06032.1"/>
    </source>
</evidence>
<dbReference type="PANTHER" id="PTHR43384">
    <property type="entry name" value="SEPTUM SITE-DETERMINING PROTEIN MIND HOMOLOG, CHLOROPLASTIC-RELATED"/>
    <property type="match status" value="1"/>
</dbReference>
<dbReference type="CDD" id="cd02038">
    <property type="entry name" value="FlhG-like"/>
    <property type="match status" value="1"/>
</dbReference>
<dbReference type="OrthoDB" id="9816297at2"/>
<dbReference type="GO" id="GO:0051782">
    <property type="term" value="P:negative regulation of cell division"/>
    <property type="evidence" value="ECO:0007669"/>
    <property type="project" value="TreeGrafter"/>
</dbReference>
<keyword evidence="6" id="KW-1185">Reference proteome</keyword>
<proteinExistence type="predicted"/>
<feature type="region of interest" description="Disordered" evidence="3">
    <location>
        <begin position="13"/>
        <end position="32"/>
    </location>
</feature>
<keyword evidence="2" id="KW-0067">ATP-binding</keyword>
<name>A0A5C1QIF5_9SPIO</name>
<dbReference type="RefSeq" id="WP_149569266.1">
    <property type="nucleotide sequence ID" value="NZ_CP035807.1"/>
</dbReference>
<evidence type="ECO:0000256" key="3">
    <source>
        <dbReference type="SAM" id="MobiDB-lite"/>
    </source>
</evidence>
<dbReference type="GO" id="GO:0005829">
    <property type="term" value="C:cytosol"/>
    <property type="evidence" value="ECO:0007669"/>
    <property type="project" value="TreeGrafter"/>
</dbReference>
<dbReference type="AlphaFoldDB" id="A0A5C1QIF5"/>
<dbReference type="KEGG" id="sper:EW093_15480"/>
<dbReference type="Pfam" id="PF13614">
    <property type="entry name" value="AAA_31"/>
    <property type="match status" value="1"/>
</dbReference>
<feature type="domain" description="AAA" evidence="4">
    <location>
        <begin position="39"/>
        <end position="200"/>
    </location>
</feature>
<accession>A0A5C1QIF5</accession>
<reference evidence="5 6" key="1">
    <citation type="submission" date="2019-02" db="EMBL/GenBank/DDBJ databases">
        <authorList>
            <person name="Fomenkov A."/>
            <person name="Dubinina G."/>
            <person name="Grabovich M."/>
            <person name="Vincze T."/>
            <person name="Roberts R.J."/>
        </authorList>
    </citation>
    <scope>NUCLEOTIDE SEQUENCE [LARGE SCALE GENOMIC DNA]</scope>
    <source>
        <strain evidence="5 6">P</strain>
    </source>
</reference>
<dbReference type="InterPro" id="IPR025501">
    <property type="entry name" value="MinD_FleN"/>
</dbReference>
<dbReference type="EMBL" id="CP035807">
    <property type="protein sequence ID" value="QEN06032.1"/>
    <property type="molecule type" value="Genomic_DNA"/>
</dbReference>
<dbReference type="InterPro" id="IPR027417">
    <property type="entry name" value="P-loop_NTPase"/>
</dbReference>
<dbReference type="Gene3D" id="3.40.50.300">
    <property type="entry name" value="P-loop containing nucleotide triphosphate hydrolases"/>
    <property type="match status" value="1"/>
</dbReference>
<dbReference type="GO" id="GO:0005524">
    <property type="term" value="F:ATP binding"/>
    <property type="evidence" value="ECO:0007669"/>
    <property type="project" value="UniProtKB-KW"/>
</dbReference>
<evidence type="ECO:0000256" key="1">
    <source>
        <dbReference type="ARBA" id="ARBA00022741"/>
    </source>
</evidence>
<organism evidence="5 6">
    <name type="scientific">Thiospirochaeta perfilievii</name>
    <dbReference type="NCBI Taxonomy" id="252967"/>
    <lineage>
        <taxon>Bacteria</taxon>
        <taxon>Pseudomonadati</taxon>
        <taxon>Spirochaetota</taxon>
        <taxon>Spirochaetia</taxon>
        <taxon>Spirochaetales</taxon>
        <taxon>Spirochaetaceae</taxon>
        <taxon>Thiospirochaeta</taxon>
    </lineage>
</organism>